<accession>A0ABN0VB51</accession>
<sequence>MDAKTVVVTGANRGIGYAVAEELVRRGYRVVLVSRRAGASAAAAAALAPVASGPPPVAAVGDLATLSGIRAAADTIRDACPRLDVLVHNAGLWPSRRTLTADGFEESFAVNHLAPFLLNHLLEPELAAARGRVVQVSAGLYVKGRADPARTPTGADFSGLRTYADTKLCNLLLMPLFAERWADRGITINAVHPGVIRTGLGDRSGPIGVLLRLAKRRWATPAEGAGPIVRLVTEPTGTGAYHHLDEPTPLTAPATDRALAERLWSQAAELTGVRV</sequence>
<dbReference type="InterPro" id="IPR036291">
    <property type="entry name" value="NAD(P)-bd_dom_sf"/>
</dbReference>
<dbReference type="Pfam" id="PF00106">
    <property type="entry name" value="adh_short"/>
    <property type="match status" value="1"/>
</dbReference>
<reference evidence="2 3" key="1">
    <citation type="journal article" date="2019" name="Int. J. Syst. Evol. Microbiol.">
        <title>The Global Catalogue of Microorganisms (GCM) 10K type strain sequencing project: providing services to taxonomists for standard genome sequencing and annotation.</title>
        <authorList>
            <consortium name="The Broad Institute Genomics Platform"/>
            <consortium name="The Broad Institute Genome Sequencing Center for Infectious Disease"/>
            <person name="Wu L."/>
            <person name="Ma J."/>
        </authorList>
    </citation>
    <scope>NUCLEOTIDE SEQUENCE [LARGE SCALE GENOMIC DNA]</scope>
    <source>
        <strain evidence="2 3">JCM 10425</strain>
    </source>
</reference>
<dbReference type="Gene3D" id="3.40.50.720">
    <property type="entry name" value="NAD(P)-binding Rossmann-like Domain"/>
    <property type="match status" value="1"/>
</dbReference>
<keyword evidence="3" id="KW-1185">Reference proteome</keyword>
<organism evidence="2 3">
    <name type="scientific">Cryptosporangium japonicum</name>
    <dbReference type="NCBI Taxonomy" id="80872"/>
    <lineage>
        <taxon>Bacteria</taxon>
        <taxon>Bacillati</taxon>
        <taxon>Actinomycetota</taxon>
        <taxon>Actinomycetes</taxon>
        <taxon>Cryptosporangiales</taxon>
        <taxon>Cryptosporangiaceae</taxon>
        <taxon>Cryptosporangium</taxon>
    </lineage>
</organism>
<comment type="caution">
    <text evidence="2">The sequence shown here is derived from an EMBL/GenBank/DDBJ whole genome shotgun (WGS) entry which is preliminary data.</text>
</comment>
<evidence type="ECO:0000313" key="3">
    <source>
        <dbReference type="Proteomes" id="UP001500967"/>
    </source>
</evidence>
<proteinExistence type="predicted"/>
<dbReference type="RefSeq" id="WP_344654643.1">
    <property type="nucleotide sequence ID" value="NZ_BAAAGX010000046.1"/>
</dbReference>
<protein>
    <submittedName>
        <fullName evidence="2">SDR family oxidoreductase</fullName>
    </submittedName>
</protein>
<dbReference type="PANTHER" id="PTHR43157:SF31">
    <property type="entry name" value="PHOSPHATIDYLINOSITOL-GLYCAN BIOSYNTHESIS CLASS F PROTEIN"/>
    <property type="match status" value="1"/>
</dbReference>
<evidence type="ECO:0000256" key="1">
    <source>
        <dbReference type="ARBA" id="ARBA00023002"/>
    </source>
</evidence>
<dbReference type="PRINTS" id="PR00081">
    <property type="entry name" value="GDHRDH"/>
</dbReference>
<name>A0ABN0VB51_9ACTN</name>
<gene>
    <name evidence="2" type="ORF">GCM10009539_85060</name>
</gene>
<dbReference type="SUPFAM" id="SSF51735">
    <property type="entry name" value="NAD(P)-binding Rossmann-fold domains"/>
    <property type="match status" value="1"/>
</dbReference>
<keyword evidence="1" id="KW-0560">Oxidoreductase</keyword>
<dbReference type="PANTHER" id="PTHR43157">
    <property type="entry name" value="PHOSPHATIDYLINOSITOL-GLYCAN BIOSYNTHESIS CLASS F PROTEIN-RELATED"/>
    <property type="match status" value="1"/>
</dbReference>
<dbReference type="EMBL" id="BAAAGX010000046">
    <property type="protein sequence ID" value="GAA0283951.1"/>
    <property type="molecule type" value="Genomic_DNA"/>
</dbReference>
<dbReference type="InterPro" id="IPR002347">
    <property type="entry name" value="SDR_fam"/>
</dbReference>
<evidence type="ECO:0000313" key="2">
    <source>
        <dbReference type="EMBL" id="GAA0283951.1"/>
    </source>
</evidence>
<dbReference type="Proteomes" id="UP001500967">
    <property type="component" value="Unassembled WGS sequence"/>
</dbReference>